<name>A0A4Q4QP31_9PLEO</name>
<dbReference type="PANTHER" id="PTHR28094:SF1">
    <property type="entry name" value="MEIOTICALLY UP-REGULATED GENE 113 PROTEIN"/>
    <property type="match status" value="1"/>
</dbReference>
<comment type="caution">
    <text evidence="3">The sequence shown here is derived from an EMBL/GenBank/DDBJ whole genome shotgun (WGS) entry which is preliminary data.</text>
</comment>
<evidence type="ECO:0000313" key="4">
    <source>
        <dbReference type="Proteomes" id="UP000293823"/>
    </source>
</evidence>
<feature type="compositionally biased region" description="Low complexity" evidence="1">
    <location>
        <begin position="132"/>
        <end position="166"/>
    </location>
</feature>
<dbReference type="OrthoDB" id="3511049at2759"/>
<keyword evidence="4" id="KW-1185">Reference proteome</keyword>
<feature type="region of interest" description="Disordered" evidence="1">
    <location>
        <begin position="113"/>
        <end position="170"/>
    </location>
</feature>
<dbReference type="Proteomes" id="UP000293823">
    <property type="component" value="Unassembled WGS sequence"/>
</dbReference>
<accession>A0A4Q4QP31</accession>
<protein>
    <recommendedName>
        <fullName evidence="2">Bacteriophage T5 Orf172 DNA-binding domain-containing protein</fullName>
    </recommendedName>
</protein>
<feature type="compositionally biased region" description="Polar residues" evidence="1">
    <location>
        <begin position="116"/>
        <end position="128"/>
    </location>
</feature>
<dbReference type="AlphaFoldDB" id="A0A4Q4QP31"/>
<dbReference type="SMART" id="SM00974">
    <property type="entry name" value="T5orf172"/>
    <property type="match status" value="1"/>
</dbReference>
<gene>
    <name evidence="3" type="ORF">AA0113_g10543</name>
</gene>
<dbReference type="EMBL" id="PEJP01000054">
    <property type="protein sequence ID" value="RYO45193.1"/>
    <property type="molecule type" value="Genomic_DNA"/>
</dbReference>
<feature type="domain" description="Bacteriophage T5 Orf172 DNA-binding" evidence="2">
    <location>
        <begin position="281"/>
        <end position="374"/>
    </location>
</feature>
<reference evidence="4" key="1">
    <citation type="journal article" date="2019" name="bioRxiv">
        <title>Genomics, evolutionary history and diagnostics of the Alternaria alternata species group including apple and Asian pear pathotypes.</title>
        <authorList>
            <person name="Armitage A.D."/>
            <person name="Cockerton H.M."/>
            <person name="Sreenivasaprasad S."/>
            <person name="Woodhall J.W."/>
            <person name="Lane C.R."/>
            <person name="Harrison R.J."/>
            <person name="Clarkson J.P."/>
        </authorList>
    </citation>
    <scope>NUCLEOTIDE SEQUENCE [LARGE SCALE GENOMIC DNA]</scope>
    <source>
        <strain evidence="4">RGR 97.0016</strain>
    </source>
</reference>
<organism evidence="3 4">
    <name type="scientific">Alternaria arborescens</name>
    <dbReference type="NCBI Taxonomy" id="156630"/>
    <lineage>
        <taxon>Eukaryota</taxon>
        <taxon>Fungi</taxon>
        <taxon>Dikarya</taxon>
        <taxon>Ascomycota</taxon>
        <taxon>Pezizomycotina</taxon>
        <taxon>Dothideomycetes</taxon>
        <taxon>Pleosporomycetidae</taxon>
        <taxon>Pleosporales</taxon>
        <taxon>Pleosporineae</taxon>
        <taxon>Pleosporaceae</taxon>
        <taxon>Alternaria</taxon>
        <taxon>Alternaria sect. Alternaria</taxon>
    </lineage>
</organism>
<dbReference type="PANTHER" id="PTHR28094">
    <property type="entry name" value="MEIOTICALLY UP-REGULATED GENE 113 PROTEIN"/>
    <property type="match status" value="1"/>
</dbReference>
<sequence length="502" mass="56980">MVIPDPGVDFFVSFNDLNPNVQKQCIYFVKADRPDRRCRWDCSESDNRRAIELHPIIAQNESEDKLVDHIRDYIQSTCCSRAKHRDIILSSPLLIPLVERWLDEIQVKKDLERPSRQSAYASAPTTPKRTSRASSSVPSSCNTSPSSATSRATTVETPSSSPSYSPFDRSKWPIISPNPSRLEASSAPLLCVSPMIIPDNAPIEAETLETSKRYHLRSRVVSDSLTQLSKRVGLSISTEFTPHIHDPTPEDTVAWKICEDLNVRAPKRDLETGMVYMYSRRSSPGHVKIGWTARSVDKRLAKWSECGYTPIELFRATAVPYAQRVETLTHYELIKEWRREQPCKGCLKDKGKSVRHQEWFEVSQERAIQILSTWVEFFKKANPYELSGSLKSEWREVVNGMEKNNKAVTSRTLLEHYEATVAKESICTKETVIAKERIFVKGRSDANEDKDANKDENTNVETIEGERMTTKGEASIKGEIVVNEIAAKEMVVKEMVVELQAQ</sequence>
<evidence type="ECO:0000313" key="3">
    <source>
        <dbReference type="EMBL" id="RYO45193.1"/>
    </source>
</evidence>
<evidence type="ECO:0000259" key="2">
    <source>
        <dbReference type="SMART" id="SM00974"/>
    </source>
</evidence>
<dbReference type="InterPro" id="IPR053006">
    <property type="entry name" value="Meiosis_regulatory"/>
</dbReference>
<dbReference type="Pfam" id="PF10544">
    <property type="entry name" value="T5orf172"/>
    <property type="match status" value="1"/>
</dbReference>
<evidence type="ECO:0000256" key="1">
    <source>
        <dbReference type="SAM" id="MobiDB-lite"/>
    </source>
</evidence>
<proteinExistence type="predicted"/>
<dbReference type="InterPro" id="IPR018306">
    <property type="entry name" value="Phage_T5_Orf172_DNA-bd"/>
</dbReference>